<keyword evidence="5" id="KW-0235">DNA replication</keyword>
<dbReference type="SMART" id="SM00481">
    <property type="entry name" value="POLIIIAc"/>
    <property type="match status" value="1"/>
</dbReference>
<evidence type="ECO:0000256" key="4">
    <source>
        <dbReference type="ARBA" id="ARBA00022695"/>
    </source>
</evidence>
<dbReference type="GO" id="GO:0008408">
    <property type="term" value="F:3'-5' exonuclease activity"/>
    <property type="evidence" value="ECO:0007669"/>
    <property type="project" value="InterPro"/>
</dbReference>
<sequence>MNNKKINDFVHLKVHTEYSIIDSLIKIDELVNKAKEFNMKSLAITDFNNLYGLIKFYDKCCKNNIKPIIGCDLLILNNKKNDFYLITLLAKNIIGYKNIIKLISIANLNKKKNKYPFIENEILKKFNKEIIIILDYKNNFIYKSIINNEIYNIDENIIFYNKFFKDNIYLEINKINNNKNNNNLINKYIDISIKYDLPLVSTNNVRFINKEDYEYHQIKVSIYNNNSSNCYKNNSIYYENQYFKNIYEMNFLFNNIKESIINGLEISKKCNLILNFKNKLLPNKIYKNCKNLKNHELLIRYSRINLIKKLKNKIYKNKLEKIKEYKIYFNRLKEELKIINEKKFSSYFLIVYEFIDWANNNNIPVGPGRGSGAGSLVSYVLNITKIDPIKFNLLFERFLNLERTIMPDLDIDFCMEKRDLVIKHIIKKYGHENVSKIITFNTLTARSVIKDVGKVLGYTYGFINKISKIIPFGPNILLKDLINNKNCEIYNLYKNDKDIKNLIDISKKIEGTIKNVSKHSGGIIISSIKINDIIPIDYDLDNKSSITNFDKNDIEKIGLVKFDFLGLKTLTIIDNTIKEINKKYNKNFDIYNINLNDKKSFNLLLKCKTNSVFQLESYGIKKLIKKIKPNKFKDIIDIIALFRPGPLNSGMVKNYINRKNGIEKIYYPEKNMEHLLLKDILFSTYGIILYQEQIIQIANKFSDYSTHEADIFRISISKKRIKEMNKQKNKFINGAIKKNKINFNLANKIFEIIEKFAGYGFNKSHSTAYALIAYQTLWLKSNYTIEYMCSVINYDLYNNKEKINETIKECINLGIKFIKPNINKSYYNFYPINKNTIICGLGYIKGLGKSNINEILKIRNKSIFLNLLNMYIRLHKSKKINKKTFENIINGGACDIFYKNRNKMIYLINKYIIEYKNYNFNQLNIFRGKK</sequence>
<dbReference type="InterPro" id="IPR011708">
    <property type="entry name" value="DNA_pol3_alpha_NTPase_dom"/>
</dbReference>
<protein>
    <recommendedName>
        <fullName evidence="2">DNA polymerase III subunit alpha</fullName>
        <ecNumber evidence="1">2.7.7.7</ecNumber>
    </recommendedName>
</protein>
<proteinExistence type="predicted"/>
<organism evidence="10 11">
    <name type="scientific">endosymbiont of Rhynchophorus ferrugineus</name>
    <dbReference type="NCBI Taxonomy" id="1972133"/>
    <lineage>
        <taxon>Bacteria</taxon>
        <taxon>Pseudomonadati</taxon>
        <taxon>Pseudomonadota</taxon>
        <taxon>Gammaproteobacteria</taxon>
        <taxon>Candidatus Nardonella</taxon>
    </lineage>
</organism>
<dbReference type="InterPro" id="IPR004013">
    <property type="entry name" value="PHP_dom"/>
</dbReference>
<dbReference type="InterPro" id="IPR029460">
    <property type="entry name" value="DNAPol_HHH"/>
</dbReference>
<evidence type="ECO:0000256" key="6">
    <source>
        <dbReference type="ARBA" id="ARBA00022932"/>
    </source>
</evidence>
<dbReference type="PANTHER" id="PTHR32294">
    <property type="entry name" value="DNA POLYMERASE III SUBUNIT ALPHA"/>
    <property type="match status" value="1"/>
</dbReference>
<dbReference type="InterPro" id="IPR041931">
    <property type="entry name" value="DNA_pol3_alpha_thumb_dom"/>
</dbReference>
<evidence type="ECO:0000256" key="1">
    <source>
        <dbReference type="ARBA" id="ARBA00012417"/>
    </source>
</evidence>
<dbReference type="KEGG" id="eor:NARRFE1_01140"/>
<keyword evidence="4" id="KW-0548">Nucleotidyltransferase</keyword>
<keyword evidence="8" id="KW-0175">Coiled coil</keyword>
<evidence type="ECO:0000313" key="10">
    <source>
        <dbReference type="EMBL" id="BBA85059.1"/>
    </source>
</evidence>
<dbReference type="NCBIfam" id="TIGR00594">
    <property type="entry name" value="polc"/>
    <property type="match status" value="1"/>
</dbReference>
<reference evidence="10 11" key="1">
    <citation type="journal article" date="2017" name="Proc. Natl. Acad. Sci. U.S.A.">
        <title>Small genome symbiont underlies cuticle hardness in beetles.</title>
        <authorList>
            <person name="Anbutsu H."/>
            <person name="Moriyama M."/>
            <person name="Nikoh N."/>
            <person name="Hosokawa T."/>
            <person name="Futahashi R."/>
            <person name="Tanahashi M."/>
            <person name="Meng X.Y."/>
            <person name="Kuriwada T."/>
            <person name="Mori N."/>
            <person name="Oshima K."/>
            <person name="Hattori M."/>
            <person name="Fujie M."/>
            <person name="Satoh N."/>
            <person name="Maeda T."/>
            <person name="Shigenobu S."/>
            <person name="Koga R."/>
            <person name="Fukatsu T."/>
        </authorList>
    </citation>
    <scope>NUCLEOTIDE SEQUENCE [LARGE SCALE GENOMIC DNA]</scope>
    <source>
        <strain evidence="10">NARRFE1</strain>
    </source>
</reference>
<accession>A0A2Z5TPB1</accession>
<dbReference type="Gene3D" id="1.10.150.870">
    <property type="match status" value="1"/>
</dbReference>
<keyword evidence="3" id="KW-0808">Transferase</keyword>
<evidence type="ECO:0000256" key="7">
    <source>
        <dbReference type="ARBA" id="ARBA00049244"/>
    </source>
</evidence>
<evidence type="ECO:0000256" key="8">
    <source>
        <dbReference type="SAM" id="Coils"/>
    </source>
</evidence>
<feature type="coiled-coil region" evidence="8">
    <location>
        <begin position="315"/>
        <end position="342"/>
    </location>
</feature>
<dbReference type="OrthoDB" id="9803237at2"/>
<dbReference type="InterPro" id="IPR040982">
    <property type="entry name" value="DNA_pol3_finger"/>
</dbReference>
<evidence type="ECO:0000256" key="5">
    <source>
        <dbReference type="ARBA" id="ARBA00022705"/>
    </source>
</evidence>
<dbReference type="Pfam" id="PF14579">
    <property type="entry name" value="HHH_6"/>
    <property type="match status" value="1"/>
</dbReference>
<feature type="domain" description="Polymerase/histidinol phosphatase N-terminal" evidence="9">
    <location>
        <begin position="10"/>
        <end position="77"/>
    </location>
</feature>
<comment type="catalytic activity">
    <reaction evidence="7">
        <text>DNA(n) + a 2'-deoxyribonucleoside 5'-triphosphate = DNA(n+1) + diphosphate</text>
        <dbReference type="Rhea" id="RHEA:22508"/>
        <dbReference type="Rhea" id="RHEA-COMP:17339"/>
        <dbReference type="Rhea" id="RHEA-COMP:17340"/>
        <dbReference type="ChEBI" id="CHEBI:33019"/>
        <dbReference type="ChEBI" id="CHEBI:61560"/>
        <dbReference type="ChEBI" id="CHEBI:173112"/>
        <dbReference type="EC" id="2.7.7.7"/>
    </reaction>
</comment>
<dbReference type="EC" id="2.7.7.7" evidence="1"/>
<evidence type="ECO:0000256" key="3">
    <source>
        <dbReference type="ARBA" id="ARBA00022679"/>
    </source>
</evidence>
<dbReference type="SUPFAM" id="SSF89550">
    <property type="entry name" value="PHP domain-like"/>
    <property type="match status" value="1"/>
</dbReference>
<dbReference type="InterPro" id="IPR016195">
    <property type="entry name" value="Pol/histidinol_Pase-like"/>
</dbReference>
<name>A0A2Z5TPB1_9GAMM</name>
<dbReference type="GO" id="GO:0003887">
    <property type="term" value="F:DNA-directed DNA polymerase activity"/>
    <property type="evidence" value="ECO:0007669"/>
    <property type="project" value="UniProtKB-KW"/>
</dbReference>
<dbReference type="AlphaFoldDB" id="A0A2Z5TPB1"/>
<evidence type="ECO:0000313" key="11">
    <source>
        <dbReference type="Proteomes" id="UP000289537"/>
    </source>
</evidence>
<dbReference type="PANTHER" id="PTHR32294:SF0">
    <property type="entry name" value="DNA POLYMERASE III SUBUNIT ALPHA"/>
    <property type="match status" value="1"/>
</dbReference>
<dbReference type="Gene3D" id="3.20.20.140">
    <property type="entry name" value="Metal-dependent hydrolases"/>
    <property type="match status" value="1"/>
</dbReference>
<dbReference type="Pfam" id="PF07733">
    <property type="entry name" value="DNA_pol3_alpha"/>
    <property type="match status" value="1"/>
</dbReference>
<dbReference type="Proteomes" id="UP000289537">
    <property type="component" value="Chromosome"/>
</dbReference>
<dbReference type="NCBIfam" id="NF004226">
    <property type="entry name" value="PRK05673.1"/>
    <property type="match status" value="1"/>
</dbReference>
<dbReference type="GO" id="GO:0006260">
    <property type="term" value="P:DNA replication"/>
    <property type="evidence" value="ECO:0007669"/>
    <property type="project" value="UniProtKB-KW"/>
</dbReference>
<dbReference type="Gene3D" id="1.10.10.1600">
    <property type="entry name" value="Bacterial DNA polymerase III alpha subunit, thumb domain"/>
    <property type="match status" value="1"/>
</dbReference>
<gene>
    <name evidence="10" type="primary">dnaE</name>
    <name evidence="10" type="ORF">NARRFE1_01140</name>
</gene>
<dbReference type="InterPro" id="IPR004805">
    <property type="entry name" value="DnaE2/DnaE/PolC"/>
</dbReference>
<dbReference type="Pfam" id="PF17657">
    <property type="entry name" value="DNA_pol3_finger"/>
    <property type="match status" value="1"/>
</dbReference>
<evidence type="ECO:0000256" key="2">
    <source>
        <dbReference type="ARBA" id="ARBA00019114"/>
    </source>
</evidence>
<keyword evidence="6 10" id="KW-0239">DNA-directed DNA polymerase</keyword>
<dbReference type="InterPro" id="IPR003141">
    <property type="entry name" value="Pol/His_phosphatase_N"/>
</dbReference>
<keyword evidence="11" id="KW-1185">Reference proteome</keyword>
<evidence type="ECO:0000259" key="9">
    <source>
        <dbReference type="SMART" id="SM00481"/>
    </source>
</evidence>
<dbReference type="RefSeq" id="WP_148708409.1">
    <property type="nucleotide sequence ID" value="NZ_AP018161.1"/>
</dbReference>
<dbReference type="Pfam" id="PF02811">
    <property type="entry name" value="PHP"/>
    <property type="match status" value="1"/>
</dbReference>
<dbReference type="EMBL" id="AP018161">
    <property type="protein sequence ID" value="BBA85059.1"/>
    <property type="molecule type" value="Genomic_DNA"/>
</dbReference>